<keyword evidence="4" id="KW-0408">Iron</keyword>
<proteinExistence type="inferred from homology"/>
<dbReference type="AlphaFoldDB" id="A0AA86QGI7"/>
<dbReference type="InterPro" id="IPR011254">
    <property type="entry name" value="Prismane-like_sf"/>
</dbReference>
<name>A0AA86QGI7_9EUKA</name>
<evidence type="ECO:0000313" key="7">
    <source>
        <dbReference type="EMBL" id="CAL6096110.1"/>
    </source>
</evidence>
<dbReference type="GO" id="GO:0005737">
    <property type="term" value="C:cytoplasm"/>
    <property type="evidence" value="ECO:0007669"/>
    <property type="project" value="InterPro"/>
</dbReference>
<dbReference type="PANTHER" id="PTHR30109">
    <property type="entry name" value="HYDROXYLAMINE REDUCTASE"/>
    <property type="match status" value="1"/>
</dbReference>
<dbReference type="Proteomes" id="UP001642409">
    <property type="component" value="Unassembled WGS sequence"/>
</dbReference>
<evidence type="ECO:0000313" key="6">
    <source>
        <dbReference type="EMBL" id="CAI9957803.1"/>
    </source>
</evidence>
<reference evidence="7 8" key="2">
    <citation type="submission" date="2024-07" db="EMBL/GenBank/DDBJ databases">
        <authorList>
            <person name="Akdeniz Z."/>
        </authorList>
    </citation>
    <scope>NUCLEOTIDE SEQUENCE [LARGE SCALE GENOMIC DNA]</scope>
</reference>
<keyword evidence="8" id="KW-1185">Reference proteome</keyword>
<keyword evidence="1" id="KW-0963">Cytoplasm</keyword>
<keyword evidence="2" id="KW-0479">Metal-binding</keyword>
<dbReference type="NCBIfam" id="TIGR01703">
    <property type="entry name" value="hybrid_clust"/>
    <property type="match status" value="1"/>
</dbReference>
<reference evidence="6" key="1">
    <citation type="submission" date="2023-06" db="EMBL/GenBank/DDBJ databases">
        <authorList>
            <person name="Kurt Z."/>
        </authorList>
    </citation>
    <scope>NUCLEOTIDE SEQUENCE</scope>
</reference>
<dbReference type="SUPFAM" id="SSF56821">
    <property type="entry name" value="Prismane protein-like"/>
    <property type="match status" value="1"/>
</dbReference>
<dbReference type="GO" id="GO:0046872">
    <property type="term" value="F:metal ion binding"/>
    <property type="evidence" value="ECO:0007669"/>
    <property type="project" value="UniProtKB-KW"/>
</dbReference>
<dbReference type="GO" id="GO:0051536">
    <property type="term" value="F:iron-sulfur cluster binding"/>
    <property type="evidence" value="ECO:0007669"/>
    <property type="project" value="UniProtKB-KW"/>
</dbReference>
<evidence type="ECO:0000256" key="3">
    <source>
        <dbReference type="ARBA" id="ARBA00023002"/>
    </source>
</evidence>
<dbReference type="EMBL" id="CATOUU010000894">
    <property type="protein sequence ID" value="CAI9957803.1"/>
    <property type="molecule type" value="Genomic_DNA"/>
</dbReference>
<comment type="caution">
    <text evidence="6">The sequence shown here is derived from an EMBL/GenBank/DDBJ whole genome shotgun (WGS) entry which is preliminary data.</text>
</comment>
<dbReference type="InterPro" id="IPR016100">
    <property type="entry name" value="Prismane_a-bundle"/>
</dbReference>
<dbReference type="GO" id="GO:0042542">
    <property type="term" value="P:response to hydrogen peroxide"/>
    <property type="evidence" value="ECO:0007669"/>
    <property type="project" value="TreeGrafter"/>
</dbReference>
<dbReference type="GO" id="GO:0004601">
    <property type="term" value="F:peroxidase activity"/>
    <property type="evidence" value="ECO:0007669"/>
    <property type="project" value="TreeGrafter"/>
</dbReference>
<dbReference type="PANTHER" id="PTHR30109:SF0">
    <property type="entry name" value="HYDROXYLAMINE REDUCTASE"/>
    <property type="match status" value="1"/>
</dbReference>
<evidence type="ECO:0000256" key="1">
    <source>
        <dbReference type="ARBA" id="ARBA00022490"/>
    </source>
</evidence>
<dbReference type="EMBL" id="CAXDID020000482">
    <property type="protein sequence ID" value="CAL6096110.1"/>
    <property type="molecule type" value="Genomic_DNA"/>
</dbReference>
<dbReference type="Gene3D" id="3.40.50.2030">
    <property type="match status" value="2"/>
</dbReference>
<evidence type="ECO:0000256" key="4">
    <source>
        <dbReference type="ARBA" id="ARBA00023004"/>
    </source>
</evidence>
<dbReference type="InterPro" id="IPR004137">
    <property type="entry name" value="HCP/CODH"/>
</dbReference>
<organism evidence="6">
    <name type="scientific">Hexamita inflata</name>
    <dbReference type="NCBI Taxonomy" id="28002"/>
    <lineage>
        <taxon>Eukaryota</taxon>
        <taxon>Metamonada</taxon>
        <taxon>Diplomonadida</taxon>
        <taxon>Hexamitidae</taxon>
        <taxon>Hexamitinae</taxon>
        <taxon>Hexamita</taxon>
    </lineage>
</organism>
<evidence type="ECO:0000256" key="2">
    <source>
        <dbReference type="ARBA" id="ARBA00022723"/>
    </source>
</evidence>
<accession>A0AA86QGI7</accession>
<sequence length="522" mass="57772">MCDIENPMQCYQCEQTVKPNGCTTVGVCTKEPLISAIQDLIVYGCAQMPSISLERTLQMIFMTLTNVNHNYQALKAACDELKQVCNEEFAIHYIDIFEKKHASAALSPAYFMKKHGADTNSLIQLGIQGIKGSAAYADHAYRIVNKLNLKDSILDNSAHRLVELLNYFIYKVDTSALEKLLEVGSVNFKIVEILDAYNFKLNGKPELTAVSTKLYPGKSILITGHDLADLKSLLVAAEGKVNIYTHGEMLPAFMYPELKCFSNLKSHFGHAWQLQQTEFVAFPGPILFTTNCIMKPKATYIDKCFTTGAVGYEGVKHIKNDDWSEIIEAAVNAEGFRDQQHCDQVENTIKSKVTGVVGFNHRVFDDVAGTLLQMIKDGKIKGFRFIGGCDGCNSKRNIFTQLAESCPKDKIVLTGACGRFKVNSIEMGDIEGIPRLLDVGQCNDIYSAIIILVKLASVLGCSVNDLPIELFVSWYEQKAIAQFLTLLSLGVKNIQLGPTAPVCITANIFKVLQEKFNVGLIE</sequence>
<dbReference type="GO" id="GO:0050418">
    <property type="term" value="F:hydroxylamine reductase activity"/>
    <property type="evidence" value="ECO:0007669"/>
    <property type="project" value="TreeGrafter"/>
</dbReference>
<evidence type="ECO:0000256" key="5">
    <source>
        <dbReference type="ARBA" id="ARBA00023014"/>
    </source>
</evidence>
<dbReference type="InterPro" id="IPR010048">
    <property type="entry name" value="Hydroxylam_reduct"/>
</dbReference>
<dbReference type="Gene3D" id="1.20.1270.20">
    <property type="match status" value="2"/>
</dbReference>
<gene>
    <name evidence="6" type="ORF">HINF_LOCUS45448</name>
    <name evidence="7" type="ORF">HINF_LOCUS68273</name>
</gene>
<protein>
    <submittedName>
        <fullName evidence="6">Hybrid cluster protein 2</fullName>
    </submittedName>
    <submittedName>
        <fullName evidence="7">Hybrid_cluster protein 2</fullName>
    </submittedName>
</protein>
<dbReference type="HAMAP" id="MF_00069">
    <property type="entry name" value="Hydroxylam_reduct"/>
    <property type="match status" value="1"/>
</dbReference>
<keyword evidence="3" id="KW-0560">Oxidoreductase</keyword>
<dbReference type="InterPro" id="IPR016099">
    <property type="entry name" value="Prismane-like_a/b-sand"/>
</dbReference>
<keyword evidence="5" id="KW-0411">Iron-sulfur</keyword>
<dbReference type="NCBIfam" id="NF003658">
    <property type="entry name" value="PRK05290.1"/>
    <property type="match status" value="1"/>
</dbReference>
<dbReference type="Pfam" id="PF03063">
    <property type="entry name" value="Prismane"/>
    <property type="match status" value="1"/>
</dbReference>
<evidence type="ECO:0000313" key="8">
    <source>
        <dbReference type="Proteomes" id="UP001642409"/>
    </source>
</evidence>